<dbReference type="EMBL" id="CP072748">
    <property type="protein sequence ID" value="QTX09815.1"/>
    <property type="molecule type" value="Genomic_DNA"/>
</dbReference>
<reference evidence="2" key="2">
    <citation type="submission" date="2021-04" db="EMBL/GenBank/DDBJ databases">
        <title>Complete Genome and methylome analysis of Thiothrix fructosivorans ATCC 49748.</title>
        <authorList>
            <person name="Fomenkov A."/>
            <person name="Sun L."/>
            <person name="Vincze T."/>
            <person name="Grabovich M.Y."/>
            <person name="Roberts R.J."/>
        </authorList>
    </citation>
    <scope>NUCLEOTIDE SEQUENCE</scope>
    <source>
        <strain evidence="2">ATCC 49748</strain>
    </source>
</reference>
<organism evidence="2">
    <name type="scientific">Thiothrix fructosivorans</name>
    <dbReference type="NCBI Taxonomy" id="111770"/>
    <lineage>
        <taxon>Bacteria</taxon>
        <taxon>Pseudomonadati</taxon>
        <taxon>Pseudomonadota</taxon>
        <taxon>Gammaproteobacteria</taxon>
        <taxon>Thiotrichales</taxon>
        <taxon>Thiotrichaceae</taxon>
        <taxon>Thiothrix</taxon>
    </lineage>
</organism>
<dbReference type="InterPro" id="IPR011006">
    <property type="entry name" value="CheY-like_superfamily"/>
</dbReference>
<dbReference type="RefSeq" id="WP_207252719.1">
    <property type="nucleotide sequence ID" value="NZ_JAFMPM010000008.1"/>
</dbReference>
<evidence type="ECO:0000313" key="3">
    <source>
        <dbReference type="Proteomes" id="UP000664466"/>
    </source>
</evidence>
<dbReference type="SUPFAM" id="SSF52172">
    <property type="entry name" value="CheY-like"/>
    <property type="match status" value="1"/>
</dbReference>
<dbReference type="Proteomes" id="UP000664466">
    <property type="component" value="Unassembled WGS sequence"/>
</dbReference>
<proteinExistence type="predicted"/>
<dbReference type="EMBL" id="JAFMPM010000008">
    <property type="protein sequence ID" value="MBO0615014.1"/>
    <property type="molecule type" value="Genomic_DNA"/>
</dbReference>
<dbReference type="AlphaFoldDB" id="A0A8B0SG66"/>
<reference evidence="1 3" key="1">
    <citation type="submission" date="2021-03" db="EMBL/GenBank/DDBJ databases">
        <title>Draft genome and methylome analysis of Thiotrix fructosivoruns ATCC 49748.</title>
        <authorList>
            <person name="Fomenkov A."/>
            <person name="Grabovich M.Y."/>
            <person name="Roberts R.J."/>
        </authorList>
    </citation>
    <scope>NUCLEOTIDE SEQUENCE [LARGE SCALE GENOMIC DNA]</scope>
    <source>
        <strain evidence="1 3">ATCC 49748</strain>
    </source>
</reference>
<name>A0A8B0SG66_9GAMM</name>
<evidence type="ECO:0000313" key="2">
    <source>
        <dbReference type="EMBL" id="QTX09815.1"/>
    </source>
</evidence>
<evidence type="ECO:0000313" key="1">
    <source>
        <dbReference type="EMBL" id="MBO0615014.1"/>
    </source>
</evidence>
<sequence>MSTKQKVRVLLIDDDRAFAEHFRLYADISKWQAEWLDISELDKLLDTLQEHDPNLILLDNSKSLHQWLKILDQQNYIKRTHVTLGRVASDVDTATLPTIESLNQNGYLIASIIGKPFRLTIIPSLIKPDAPQTPYQLLNPQEFERLAKQLKPAISIHLFDPEDTQRQETDITKTIIWKNNNYDNMPIGDSDKLSLRFMLHDLNLRDDTFVRREEWNTDKRQWTFFRLYHLGEKYYWFVREYRDAKETPQFFRQDRNNLADFLKDVAEVMKQWGITRLRFYKVRQFYDDTKKRNKFDYALIPYFSTNGGFKTKKADWFKEDKLTTQSSLDTKNAFHLPSGGWYHETDKPGEIESLCDKHLGWPPYKITRIEIPIFITKPNKKKKREPVGLLALIDVMIIYAKTG</sequence>
<protein>
    <submittedName>
        <fullName evidence="2">Response regulator</fullName>
    </submittedName>
</protein>
<keyword evidence="3" id="KW-1185">Reference proteome</keyword>
<gene>
    <name evidence="2" type="ORF">J1836_014525</name>
    <name evidence="1" type="ORF">J1836_19135</name>
</gene>
<accession>A0A8B0SG66</accession>